<feature type="transmembrane region" description="Helical" evidence="2">
    <location>
        <begin position="185"/>
        <end position="204"/>
    </location>
</feature>
<feature type="transmembrane region" description="Helical" evidence="2">
    <location>
        <begin position="37"/>
        <end position="57"/>
    </location>
</feature>
<feature type="compositionally biased region" description="Basic and acidic residues" evidence="1">
    <location>
        <begin position="249"/>
        <end position="267"/>
    </location>
</feature>
<evidence type="ECO:0000256" key="1">
    <source>
        <dbReference type="SAM" id="MobiDB-lite"/>
    </source>
</evidence>
<dbReference type="STRING" id="265719.SAMN04488509_106145"/>
<feature type="transmembrane region" description="Helical" evidence="2">
    <location>
        <begin position="162"/>
        <end position="179"/>
    </location>
</feature>
<keyword evidence="2" id="KW-0812">Transmembrane</keyword>
<feature type="domain" description="Lipid A biosynthesis N-terminal" evidence="3">
    <location>
        <begin position="11"/>
        <end position="82"/>
    </location>
</feature>
<name>A0A1G6XE03_9GAMM</name>
<feature type="transmembrane region" description="Helical" evidence="2">
    <location>
        <begin position="92"/>
        <end position="113"/>
    </location>
</feature>
<evidence type="ECO:0000313" key="5">
    <source>
        <dbReference type="Proteomes" id="UP000199603"/>
    </source>
</evidence>
<organism evidence="4 5">
    <name type="scientific">Aquimonas voraii</name>
    <dbReference type="NCBI Taxonomy" id="265719"/>
    <lineage>
        <taxon>Bacteria</taxon>
        <taxon>Pseudomonadati</taxon>
        <taxon>Pseudomonadota</taxon>
        <taxon>Gammaproteobacteria</taxon>
        <taxon>Lysobacterales</taxon>
        <taxon>Lysobacteraceae</taxon>
        <taxon>Aquimonas</taxon>
    </lineage>
</organism>
<protein>
    <submittedName>
        <fullName evidence="4">Uncharacterized N-terminal domain of lipid-A-disaccharide synthase</fullName>
    </submittedName>
</protein>
<dbReference type="GO" id="GO:0016020">
    <property type="term" value="C:membrane"/>
    <property type="evidence" value="ECO:0007669"/>
    <property type="project" value="GOC"/>
</dbReference>
<feature type="region of interest" description="Disordered" evidence="1">
    <location>
        <begin position="231"/>
        <end position="267"/>
    </location>
</feature>
<gene>
    <name evidence="4" type="ORF">SAMN04488509_106145</name>
</gene>
<feature type="transmembrane region" description="Helical" evidence="2">
    <location>
        <begin position="128"/>
        <end position="150"/>
    </location>
</feature>
<evidence type="ECO:0000256" key="2">
    <source>
        <dbReference type="SAM" id="Phobius"/>
    </source>
</evidence>
<accession>A0A1G6XE03</accession>
<keyword evidence="2" id="KW-1133">Transmembrane helix</keyword>
<dbReference type="SMART" id="SM01259">
    <property type="entry name" value="LAB_N"/>
    <property type="match status" value="2"/>
</dbReference>
<dbReference type="AlphaFoldDB" id="A0A1G6XE03"/>
<dbReference type="EMBL" id="FNAG01000006">
    <property type="protein sequence ID" value="SDD75476.1"/>
    <property type="molecule type" value="Genomic_DNA"/>
</dbReference>
<dbReference type="Pfam" id="PF07578">
    <property type="entry name" value="LAB_N"/>
    <property type="match status" value="2"/>
</dbReference>
<keyword evidence="2" id="KW-0472">Membrane</keyword>
<feature type="transmembrane region" description="Helical" evidence="2">
    <location>
        <begin position="63"/>
        <end position="80"/>
    </location>
</feature>
<proteinExistence type="predicted"/>
<evidence type="ECO:0000259" key="3">
    <source>
        <dbReference type="SMART" id="SM01259"/>
    </source>
</evidence>
<feature type="domain" description="Lipid A biosynthesis N-terminal" evidence="3">
    <location>
        <begin position="132"/>
        <end position="203"/>
    </location>
</feature>
<evidence type="ECO:0000313" key="4">
    <source>
        <dbReference type="EMBL" id="SDD75476.1"/>
    </source>
</evidence>
<dbReference type="RefSeq" id="WP_176764162.1">
    <property type="nucleotide sequence ID" value="NZ_FNAG01000006.1"/>
</dbReference>
<feature type="transmembrane region" description="Helical" evidence="2">
    <location>
        <begin position="6"/>
        <end position="25"/>
    </location>
</feature>
<keyword evidence="5" id="KW-1185">Reference proteome</keyword>
<dbReference type="GO" id="GO:0008915">
    <property type="term" value="F:lipid-A-disaccharide synthase activity"/>
    <property type="evidence" value="ECO:0007669"/>
    <property type="project" value="InterPro"/>
</dbReference>
<sequence>MNFADPIWLAVGLVAQAAFSARFLVQWVLSERARRSLLPVHFWFFSVAGSVLLLAYAAHQRDAVIALGQIVGLAIYLRNIELVQRAARGRAIGFLWPWLGLAGLALAAGLLSHEAPVAKAAVERAAPLWFALGFLGQALFTGRFVVQLYASERAQASVNPVQFWYLSLSGSLLLLAYALHTGDAVIILGQSFGLIVYLRNLALIRKHREPDHHGEDFEDEVAALREAEGASEEACAADPRQTNRPLQAVEERAASPVRDGRDDEASA</sequence>
<reference evidence="4 5" key="1">
    <citation type="submission" date="2016-10" db="EMBL/GenBank/DDBJ databases">
        <authorList>
            <person name="de Groot N.N."/>
        </authorList>
    </citation>
    <scope>NUCLEOTIDE SEQUENCE [LARGE SCALE GENOMIC DNA]</scope>
    <source>
        <strain evidence="4 5">DSM 16957</strain>
    </source>
</reference>
<dbReference type="Proteomes" id="UP000199603">
    <property type="component" value="Unassembled WGS sequence"/>
</dbReference>
<dbReference type="InterPro" id="IPR011499">
    <property type="entry name" value="Lipid_A_biosynth_N"/>
</dbReference>
<dbReference type="GO" id="GO:0009245">
    <property type="term" value="P:lipid A biosynthetic process"/>
    <property type="evidence" value="ECO:0007669"/>
    <property type="project" value="InterPro"/>
</dbReference>
<dbReference type="Gene3D" id="1.20.1280.290">
    <property type="match status" value="1"/>
</dbReference>